<evidence type="ECO:0000313" key="1">
    <source>
        <dbReference type="EMBL" id="KAJ8968658.1"/>
    </source>
</evidence>
<sequence length="115" mass="13083">MCFNQVVGINCIEKMPSLIAKYLKLSNFDAYIHWSLFSKNFEKLHFLLMRGAIYRHRGWKSLTVAEGYVEDSINNKLSNTILDCEISGSSAITLYGNCLHVKNGYFSNPHSNITS</sequence>
<organism evidence="1 2">
    <name type="scientific">Molorchus minor</name>
    <dbReference type="NCBI Taxonomy" id="1323400"/>
    <lineage>
        <taxon>Eukaryota</taxon>
        <taxon>Metazoa</taxon>
        <taxon>Ecdysozoa</taxon>
        <taxon>Arthropoda</taxon>
        <taxon>Hexapoda</taxon>
        <taxon>Insecta</taxon>
        <taxon>Pterygota</taxon>
        <taxon>Neoptera</taxon>
        <taxon>Endopterygota</taxon>
        <taxon>Coleoptera</taxon>
        <taxon>Polyphaga</taxon>
        <taxon>Cucujiformia</taxon>
        <taxon>Chrysomeloidea</taxon>
        <taxon>Cerambycidae</taxon>
        <taxon>Lamiinae</taxon>
        <taxon>Monochamini</taxon>
        <taxon>Molorchus</taxon>
    </lineage>
</organism>
<reference evidence="1" key="1">
    <citation type="journal article" date="2023" name="Insect Mol. Biol.">
        <title>Genome sequencing provides insights into the evolution of gene families encoding plant cell wall-degrading enzymes in longhorned beetles.</title>
        <authorList>
            <person name="Shin N.R."/>
            <person name="Okamura Y."/>
            <person name="Kirsch R."/>
            <person name="Pauchet Y."/>
        </authorList>
    </citation>
    <scope>NUCLEOTIDE SEQUENCE</scope>
    <source>
        <strain evidence="1">MMC_N1</strain>
    </source>
</reference>
<keyword evidence="2" id="KW-1185">Reference proteome</keyword>
<proteinExistence type="predicted"/>
<dbReference type="Proteomes" id="UP001162164">
    <property type="component" value="Unassembled WGS sequence"/>
</dbReference>
<accession>A0ABQ9IY64</accession>
<evidence type="ECO:0000313" key="2">
    <source>
        <dbReference type="Proteomes" id="UP001162164"/>
    </source>
</evidence>
<dbReference type="EMBL" id="JAPWTJ010001949">
    <property type="protein sequence ID" value="KAJ8968658.1"/>
    <property type="molecule type" value="Genomic_DNA"/>
</dbReference>
<protein>
    <submittedName>
        <fullName evidence="1">Uncharacterized protein</fullName>
    </submittedName>
</protein>
<name>A0ABQ9IY64_9CUCU</name>
<comment type="caution">
    <text evidence="1">The sequence shown here is derived from an EMBL/GenBank/DDBJ whole genome shotgun (WGS) entry which is preliminary data.</text>
</comment>
<gene>
    <name evidence="1" type="ORF">NQ317_002643</name>
</gene>